<accession>A0A3R9UTC6</accession>
<name>A0A3R9UTC6_9FLAO</name>
<evidence type="ECO:0000313" key="2">
    <source>
        <dbReference type="Proteomes" id="UP000270620"/>
    </source>
</evidence>
<protein>
    <submittedName>
        <fullName evidence="1">Uncharacterized protein</fullName>
    </submittedName>
</protein>
<evidence type="ECO:0000313" key="1">
    <source>
        <dbReference type="EMBL" id="RSK39657.1"/>
    </source>
</evidence>
<organism evidence="1 2">
    <name type="scientific">Mangrovimonas spongiae</name>
    <dbReference type="NCBI Taxonomy" id="2494697"/>
    <lineage>
        <taxon>Bacteria</taxon>
        <taxon>Pseudomonadati</taxon>
        <taxon>Bacteroidota</taxon>
        <taxon>Flavobacteriia</taxon>
        <taxon>Flavobacteriales</taxon>
        <taxon>Flavobacteriaceae</taxon>
        <taxon>Mangrovimonas</taxon>
    </lineage>
</organism>
<dbReference type="OrthoDB" id="1187902at2"/>
<sequence>MKKILLFLIILTFSTNFFGQKSEKLIERTAKKIEIKESDIFYKLAITQEFENGILVIIPEVDEEGEGYILFNSHVIFIDKNTFKIKAKFSQKKDWYSDAMGIDKISIEKKTHHLNKSTITFGLIFEYSGGGRANPFYGTEWSLYDLKDDKLNRLLKRFTIKSVFGETDTTCKGSFEKHSKKIEIQNNESNGYADIKITDTISQYLINKNCEKASKEIKLKTETLKYKNGEYKNVL</sequence>
<dbReference type="EMBL" id="RWBG01000003">
    <property type="protein sequence ID" value="RSK39657.1"/>
    <property type="molecule type" value="Genomic_DNA"/>
</dbReference>
<gene>
    <name evidence="1" type="ORF">EJA19_07150</name>
</gene>
<comment type="caution">
    <text evidence="1">The sequence shown here is derived from an EMBL/GenBank/DDBJ whole genome shotgun (WGS) entry which is preliminary data.</text>
</comment>
<dbReference type="RefSeq" id="WP_125467681.1">
    <property type="nucleotide sequence ID" value="NZ_RWBG01000003.1"/>
</dbReference>
<dbReference type="AlphaFoldDB" id="A0A3R9UTC6"/>
<dbReference type="Proteomes" id="UP000270620">
    <property type="component" value="Unassembled WGS sequence"/>
</dbReference>
<reference evidence="1 2" key="1">
    <citation type="submission" date="2018-12" db="EMBL/GenBank/DDBJ databases">
        <title>Mangrovimonas spongiae sp. nov., a novel member of the genus Mangrovimonas isolated from marine sponge.</title>
        <authorList>
            <person name="Zhuang L."/>
            <person name="Luo L."/>
        </authorList>
    </citation>
    <scope>NUCLEOTIDE SEQUENCE [LARGE SCALE GENOMIC DNA]</scope>
    <source>
        <strain evidence="1 2">HN-E26</strain>
    </source>
</reference>
<keyword evidence="2" id="KW-1185">Reference proteome</keyword>
<proteinExistence type="predicted"/>